<evidence type="ECO:0000313" key="1">
    <source>
        <dbReference type="EMBL" id="OGY40557.1"/>
    </source>
</evidence>
<protein>
    <submittedName>
        <fullName evidence="1">Uncharacterized protein</fullName>
    </submittedName>
</protein>
<dbReference type="AlphaFoldDB" id="A0A1G1XML5"/>
<dbReference type="STRING" id="1797529.A2570_02365"/>
<dbReference type="Proteomes" id="UP000178570">
    <property type="component" value="Unassembled WGS sequence"/>
</dbReference>
<dbReference type="EMBL" id="MHHY01000007">
    <property type="protein sequence ID" value="OGY40557.1"/>
    <property type="molecule type" value="Genomic_DNA"/>
</dbReference>
<accession>A0A1G1XML5</accession>
<name>A0A1G1XML5_9BACT</name>
<gene>
    <name evidence="1" type="ORF">A2570_02365</name>
</gene>
<organism evidence="1 2">
    <name type="scientific">Candidatus Brennerbacteria bacterium RIFOXYD1_FULL_41_16</name>
    <dbReference type="NCBI Taxonomy" id="1797529"/>
    <lineage>
        <taxon>Bacteria</taxon>
        <taxon>Candidatus Brenneribacteriota</taxon>
    </lineage>
</organism>
<proteinExistence type="predicted"/>
<reference evidence="1 2" key="1">
    <citation type="journal article" date="2016" name="Nat. Commun.">
        <title>Thousands of microbial genomes shed light on interconnected biogeochemical processes in an aquifer system.</title>
        <authorList>
            <person name="Anantharaman K."/>
            <person name="Brown C.T."/>
            <person name="Hug L.A."/>
            <person name="Sharon I."/>
            <person name="Castelle C.J."/>
            <person name="Probst A.J."/>
            <person name="Thomas B.C."/>
            <person name="Singh A."/>
            <person name="Wilkins M.J."/>
            <person name="Karaoz U."/>
            <person name="Brodie E.L."/>
            <person name="Williams K.H."/>
            <person name="Hubbard S.S."/>
            <person name="Banfield J.F."/>
        </authorList>
    </citation>
    <scope>NUCLEOTIDE SEQUENCE [LARGE SCALE GENOMIC DNA]</scope>
</reference>
<evidence type="ECO:0000313" key="2">
    <source>
        <dbReference type="Proteomes" id="UP000178570"/>
    </source>
</evidence>
<sequence>MPAGARGVKYAVRTWVLSPGKNTCGITGKSIEVPDPASYPEGTFRCPSCNAPMFTNSGGGDRWQTYWHPGCQAGGGVGDE</sequence>
<comment type="caution">
    <text evidence="1">The sequence shown here is derived from an EMBL/GenBank/DDBJ whole genome shotgun (WGS) entry which is preliminary data.</text>
</comment>